<comment type="caution">
    <text evidence="2">The sequence shown here is derived from an EMBL/GenBank/DDBJ whole genome shotgun (WGS) entry which is preliminary data.</text>
</comment>
<organism evidence="2 3">
    <name type="scientific">Hymenobacter koreensis</name>
    <dbReference type="NCBI Taxonomy" id="1084523"/>
    <lineage>
        <taxon>Bacteria</taxon>
        <taxon>Pseudomonadati</taxon>
        <taxon>Bacteroidota</taxon>
        <taxon>Cytophagia</taxon>
        <taxon>Cytophagales</taxon>
        <taxon>Hymenobacteraceae</taxon>
        <taxon>Hymenobacter</taxon>
    </lineage>
</organism>
<feature type="compositionally biased region" description="Pro residues" evidence="1">
    <location>
        <begin position="36"/>
        <end position="62"/>
    </location>
</feature>
<reference evidence="3" key="1">
    <citation type="journal article" date="2019" name="Int. J. Syst. Evol. Microbiol.">
        <title>The Global Catalogue of Microorganisms (GCM) 10K type strain sequencing project: providing services to taxonomists for standard genome sequencing and annotation.</title>
        <authorList>
            <consortium name="The Broad Institute Genomics Platform"/>
            <consortium name="The Broad Institute Genome Sequencing Center for Infectious Disease"/>
            <person name="Wu L."/>
            <person name="Ma J."/>
        </authorList>
    </citation>
    <scope>NUCLEOTIDE SEQUENCE [LARGE SCALE GENOMIC DNA]</scope>
    <source>
        <strain evidence="3">JCM 17924</strain>
    </source>
</reference>
<dbReference type="Proteomes" id="UP001500454">
    <property type="component" value="Unassembled WGS sequence"/>
</dbReference>
<feature type="compositionally biased region" description="Low complexity" evidence="1">
    <location>
        <begin position="63"/>
        <end position="75"/>
    </location>
</feature>
<keyword evidence="3" id="KW-1185">Reference proteome</keyword>
<feature type="region of interest" description="Disordered" evidence="1">
    <location>
        <begin position="30"/>
        <end position="139"/>
    </location>
</feature>
<gene>
    <name evidence="2" type="ORF">GCM10023186_17660</name>
</gene>
<dbReference type="RefSeq" id="WP_345223346.1">
    <property type="nucleotide sequence ID" value="NZ_BAABHA010000003.1"/>
</dbReference>
<dbReference type="EMBL" id="BAABHA010000003">
    <property type="protein sequence ID" value="GAA4379840.1"/>
    <property type="molecule type" value="Genomic_DNA"/>
</dbReference>
<feature type="compositionally biased region" description="Acidic residues" evidence="1">
    <location>
        <begin position="113"/>
        <end position="127"/>
    </location>
</feature>
<protein>
    <recommendedName>
        <fullName evidence="4">DUF3408 domain-containing protein</fullName>
    </recommendedName>
</protein>
<proteinExistence type="predicted"/>
<evidence type="ECO:0000313" key="2">
    <source>
        <dbReference type="EMBL" id="GAA4379840.1"/>
    </source>
</evidence>
<accession>A0ABP8IY91</accession>
<name>A0ABP8IY91_9BACT</name>
<evidence type="ECO:0000256" key="1">
    <source>
        <dbReference type="SAM" id="MobiDB-lite"/>
    </source>
</evidence>
<evidence type="ECO:0008006" key="4">
    <source>
        <dbReference type="Google" id="ProtNLM"/>
    </source>
</evidence>
<sequence>MAKKTPESKEEAAARRQRELAALTSGVAAFSLMGGPPAPAPVEAPAAPAAPAPAATPAPEPALQPAGKKAAAPPAVETPAQDKAASTTAPAKRVGEEPVASLKAVSAPAQGDTEPEADEDPEQDAPEVEAATSTEPGELDLARLFVPSSEKKGTTLRITADHQQFFTNMGFLLGNGASAPDIIHNILTRFRADHEAQIQKAMKKQLRQLMTPKK</sequence>
<evidence type="ECO:0000313" key="3">
    <source>
        <dbReference type="Proteomes" id="UP001500454"/>
    </source>
</evidence>